<reference evidence="6 7" key="1">
    <citation type="submission" date="2018-08" db="EMBL/GenBank/DDBJ databases">
        <title>Aphanomyces genome sequencing and annotation.</title>
        <authorList>
            <person name="Minardi D."/>
            <person name="Oidtmann B."/>
            <person name="Van Der Giezen M."/>
            <person name="Studholme D.J."/>
        </authorList>
    </citation>
    <scope>NUCLEOTIDE SEQUENCE [LARGE SCALE GENOMIC DNA]</scope>
    <source>
        <strain evidence="6 7">NJM0002</strain>
    </source>
</reference>
<dbReference type="InterPro" id="IPR004803">
    <property type="entry name" value="TGT"/>
</dbReference>
<evidence type="ECO:0000313" key="7">
    <source>
        <dbReference type="Proteomes" id="UP000285060"/>
    </source>
</evidence>
<proteinExistence type="predicted"/>
<protein>
    <recommendedName>
        <fullName evidence="5">tRNA-guanine(15) transglycosylase-like domain-containing protein</fullName>
    </recommendedName>
</protein>
<dbReference type="GO" id="GO:0008479">
    <property type="term" value="F:tRNA-guanosine(34) queuine transglycosylase activity"/>
    <property type="evidence" value="ECO:0007669"/>
    <property type="project" value="InterPro"/>
</dbReference>
<dbReference type="Proteomes" id="UP000285060">
    <property type="component" value="Unassembled WGS sequence"/>
</dbReference>
<keyword evidence="1" id="KW-0328">Glycosyltransferase</keyword>
<dbReference type="GO" id="GO:0006400">
    <property type="term" value="P:tRNA modification"/>
    <property type="evidence" value="ECO:0007669"/>
    <property type="project" value="InterPro"/>
</dbReference>
<evidence type="ECO:0000259" key="5">
    <source>
        <dbReference type="Pfam" id="PF01702"/>
    </source>
</evidence>
<dbReference type="Pfam" id="PF01702">
    <property type="entry name" value="TGT"/>
    <property type="match status" value="1"/>
</dbReference>
<evidence type="ECO:0000256" key="1">
    <source>
        <dbReference type="ARBA" id="ARBA00022676"/>
    </source>
</evidence>
<gene>
    <name evidence="6" type="ORF">DYB32_009815</name>
</gene>
<dbReference type="SUPFAM" id="SSF51713">
    <property type="entry name" value="tRNA-guanine transglycosylase"/>
    <property type="match status" value="1"/>
</dbReference>
<name>A0A3R6YTN2_9STRA</name>
<dbReference type="VEuPathDB" id="FungiDB:H310_14247"/>
<dbReference type="AlphaFoldDB" id="A0A3R6YTN2"/>
<dbReference type="GO" id="GO:0046872">
    <property type="term" value="F:metal ion binding"/>
    <property type="evidence" value="ECO:0007669"/>
    <property type="project" value="UniProtKB-KW"/>
</dbReference>
<dbReference type="NCBIfam" id="TIGR00449">
    <property type="entry name" value="tgt_general"/>
    <property type="match status" value="1"/>
</dbReference>
<evidence type="ECO:0000256" key="4">
    <source>
        <dbReference type="ARBA" id="ARBA00022723"/>
    </source>
</evidence>
<sequence length="409" mass="45435">MQCFFTLMRAIHRIPPPPPPSSAFPPYVAKDFFRFEIVHQSTKSKARVGRIHTPHGVIDTPGFVPVGTNAALKGNERGVVLMFANSYHLLLQPGPEVIRQHGGLHTFMNRSRPIITDSGGFQVFSLAYGSVHEELKGKSSTHSKYRAANPTSAVVKITEEGVVFKSYRDGRRISLTPESSVQIQKAYGADIIIPFDELPPYHITPDKLVSRPFAVIPHSIPRSLHEHLKHVNQQAMYGVVHGGIDQRLRRMSAEYISSLPFDGHAIGGSMGKDRTEMMDLLTFLRPFLPDEKPIHLLGIADEPSLHQCVPLGIDTFDSCFPTRAGRHGTLFSASRGGPLHVVRGKFAGDKGPIDAECACPACTQHSVGYIHHLFKAKEPTAMMLATLHNLHYMVRLMTTFRQHILDNRI</sequence>
<keyword evidence="7" id="KW-1185">Reference proteome</keyword>
<dbReference type="NCBIfam" id="TIGR00430">
    <property type="entry name" value="Q_tRNA_tgt"/>
    <property type="match status" value="1"/>
</dbReference>
<keyword evidence="4" id="KW-0479">Metal-binding</keyword>
<keyword evidence="2" id="KW-0808">Transferase</keyword>
<dbReference type="PANTHER" id="PTHR43468:SF1">
    <property type="entry name" value="TRNA-GUANOSINE(34) QUEUINE TRANSGLYCOSYLASE"/>
    <property type="match status" value="1"/>
</dbReference>
<dbReference type="InterPro" id="IPR002616">
    <property type="entry name" value="tRNA_ribo_trans-like"/>
</dbReference>
<dbReference type="Gene3D" id="3.20.20.105">
    <property type="entry name" value="Queuine tRNA-ribosyltransferase-like"/>
    <property type="match status" value="1"/>
</dbReference>
<evidence type="ECO:0000313" key="6">
    <source>
        <dbReference type="EMBL" id="RHY24923.1"/>
    </source>
</evidence>
<dbReference type="PANTHER" id="PTHR43468">
    <property type="match status" value="1"/>
</dbReference>
<evidence type="ECO:0000256" key="2">
    <source>
        <dbReference type="ARBA" id="ARBA00022679"/>
    </source>
</evidence>
<dbReference type="InterPro" id="IPR036511">
    <property type="entry name" value="TGT-like_sf"/>
</dbReference>
<organism evidence="6 7">
    <name type="scientific">Aphanomyces invadans</name>
    <dbReference type="NCBI Taxonomy" id="157072"/>
    <lineage>
        <taxon>Eukaryota</taxon>
        <taxon>Sar</taxon>
        <taxon>Stramenopiles</taxon>
        <taxon>Oomycota</taxon>
        <taxon>Saprolegniomycetes</taxon>
        <taxon>Saprolegniales</taxon>
        <taxon>Verrucalvaceae</taxon>
        <taxon>Aphanomyces</taxon>
    </lineage>
</organism>
<comment type="caution">
    <text evidence="6">The sequence shown here is derived from an EMBL/GenBank/DDBJ whole genome shotgun (WGS) entry which is preliminary data.</text>
</comment>
<keyword evidence="3" id="KW-0819">tRNA processing</keyword>
<feature type="domain" description="tRNA-guanine(15) transglycosylase-like" evidence="5">
    <location>
        <begin position="44"/>
        <end position="408"/>
    </location>
</feature>
<evidence type="ECO:0000256" key="3">
    <source>
        <dbReference type="ARBA" id="ARBA00022694"/>
    </source>
</evidence>
<dbReference type="EMBL" id="QUSY01001454">
    <property type="protein sequence ID" value="RHY24923.1"/>
    <property type="molecule type" value="Genomic_DNA"/>
</dbReference>
<accession>A0A3R6YTN2</accession>